<gene>
    <name evidence="2" type="ORF">EDM22_12325</name>
</gene>
<sequence>MASRKHLVAVNRQIVASGLSERGEHAALVDLARNLARRMDSAGEGDPPISVVNAYQSAVGRLTRVAAAQGSAKPRRATGDESVREQPPNKLEAFMRRWRVRPEDRARPRSEEDRASVERADAEV</sequence>
<feature type="region of interest" description="Disordered" evidence="1">
    <location>
        <begin position="66"/>
        <end position="124"/>
    </location>
</feature>
<name>A0A3M8A864_9MICO</name>
<comment type="caution">
    <text evidence="2">The sequence shown here is derived from an EMBL/GenBank/DDBJ whole genome shotgun (WGS) entry which is preliminary data.</text>
</comment>
<dbReference type="OrthoDB" id="9927216at2"/>
<dbReference type="AlphaFoldDB" id="A0A3M8A864"/>
<dbReference type="EMBL" id="RHHB01000025">
    <property type="protein sequence ID" value="RNB47410.1"/>
    <property type="molecule type" value="Genomic_DNA"/>
</dbReference>
<accession>A0A3M8A864</accession>
<feature type="compositionally biased region" description="Basic and acidic residues" evidence="1">
    <location>
        <begin position="100"/>
        <end position="124"/>
    </location>
</feature>
<keyword evidence="3" id="KW-1185">Reference proteome</keyword>
<proteinExistence type="predicted"/>
<organism evidence="2 3">
    <name type="scientific">Agromyces tardus</name>
    <dbReference type="NCBI Taxonomy" id="2583849"/>
    <lineage>
        <taxon>Bacteria</taxon>
        <taxon>Bacillati</taxon>
        <taxon>Actinomycetota</taxon>
        <taxon>Actinomycetes</taxon>
        <taxon>Micrococcales</taxon>
        <taxon>Microbacteriaceae</taxon>
        <taxon>Agromyces</taxon>
    </lineage>
</organism>
<evidence type="ECO:0000256" key="1">
    <source>
        <dbReference type="SAM" id="MobiDB-lite"/>
    </source>
</evidence>
<evidence type="ECO:0000313" key="2">
    <source>
        <dbReference type="EMBL" id="RNB47410.1"/>
    </source>
</evidence>
<protein>
    <submittedName>
        <fullName evidence="2">Uncharacterized protein</fullName>
    </submittedName>
</protein>
<reference evidence="2 3" key="1">
    <citation type="submission" date="2018-10" db="EMBL/GenBank/DDBJ databases">
        <title>Isolation, diversity and antibacterial activity of antinobacteria from the wheat rhizosphere soil.</title>
        <authorList>
            <person name="Sun T."/>
        </authorList>
    </citation>
    <scope>NUCLEOTIDE SEQUENCE [LARGE SCALE GENOMIC DNA]</scope>
    <source>
        <strain evidence="2 3">SJ-23</strain>
    </source>
</reference>
<dbReference type="RefSeq" id="WP_122937355.1">
    <property type="nucleotide sequence ID" value="NZ_JBHSNT010000098.1"/>
</dbReference>
<evidence type="ECO:0000313" key="3">
    <source>
        <dbReference type="Proteomes" id="UP000275048"/>
    </source>
</evidence>
<dbReference type="Proteomes" id="UP000275048">
    <property type="component" value="Unassembled WGS sequence"/>
</dbReference>